<dbReference type="EMBL" id="JACXVP010000007">
    <property type="protein sequence ID" value="KAG5596885.1"/>
    <property type="molecule type" value="Genomic_DNA"/>
</dbReference>
<accession>A0A9J5Y9U7</accession>
<evidence type="ECO:0000313" key="1">
    <source>
        <dbReference type="EMBL" id="KAG5596885.1"/>
    </source>
</evidence>
<dbReference type="Proteomes" id="UP000824120">
    <property type="component" value="Chromosome 7"/>
</dbReference>
<keyword evidence="2" id="KW-1185">Reference proteome</keyword>
<evidence type="ECO:0000313" key="2">
    <source>
        <dbReference type="Proteomes" id="UP000824120"/>
    </source>
</evidence>
<name>A0A9J5Y9U7_SOLCO</name>
<comment type="caution">
    <text evidence="1">The sequence shown here is derived from an EMBL/GenBank/DDBJ whole genome shotgun (WGS) entry which is preliminary data.</text>
</comment>
<reference evidence="1 2" key="1">
    <citation type="submission" date="2020-09" db="EMBL/GenBank/DDBJ databases">
        <title>De no assembly of potato wild relative species, Solanum commersonii.</title>
        <authorList>
            <person name="Cho K."/>
        </authorList>
    </citation>
    <scope>NUCLEOTIDE SEQUENCE [LARGE SCALE GENOMIC DNA]</scope>
    <source>
        <strain evidence="1">LZ3.2</strain>
        <tissue evidence="1">Leaf</tissue>
    </source>
</reference>
<organism evidence="1 2">
    <name type="scientific">Solanum commersonii</name>
    <name type="common">Commerson's wild potato</name>
    <name type="synonym">Commerson's nightshade</name>
    <dbReference type="NCBI Taxonomy" id="4109"/>
    <lineage>
        <taxon>Eukaryota</taxon>
        <taxon>Viridiplantae</taxon>
        <taxon>Streptophyta</taxon>
        <taxon>Embryophyta</taxon>
        <taxon>Tracheophyta</taxon>
        <taxon>Spermatophyta</taxon>
        <taxon>Magnoliopsida</taxon>
        <taxon>eudicotyledons</taxon>
        <taxon>Gunneridae</taxon>
        <taxon>Pentapetalae</taxon>
        <taxon>asterids</taxon>
        <taxon>lamiids</taxon>
        <taxon>Solanales</taxon>
        <taxon>Solanaceae</taxon>
        <taxon>Solanoideae</taxon>
        <taxon>Solaneae</taxon>
        <taxon>Solanum</taxon>
    </lineage>
</organism>
<proteinExistence type="predicted"/>
<sequence>MKSTRAPANFVYFSILSDSFLKIRPNQNKDPLTRFQYPLALISILVILATLHIERKATHVLIEREDPTIEYYKEF</sequence>
<dbReference type="AlphaFoldDB" id="A0A9J5Y9U7"/>
<protein>
    <submittedName>
        <fullName evidence="1">Uncharacterized protein</fullName>
    </submittedName>
</protein>
<gene>
    <name evidence="1" type="ORF">H5410_038117</name>
</gene>